<evidence type="ECO:0000256" key="4">
    <source>
        <dbReference type="SAM" id="Phobius"/>
    </source>
</evidence>
<dbReference type="InterPro" id="IPR002048">
    <property type="entry name" value="EF_hand_dom"/>
</dbReference>
<keyword evidence="1" id="KW-0479">Metal-binding</keyword>
<dbReference type="EMBL" id="GAMC01006225">
    <property type="protein sequence ID" value="JAC00331.1"/>
    <property type="molecule type" value="mRNA"/>
</dbReference>
<reference evidence="6" key="1">
    <citation type="submission" date="2013-07" db="EMBL/GenBank/DDBJ databases">
        <authorList>
            <person name="Geib S."/>
        </authorList>
    </citation>
    <scope>NUCLEOTIDE SEQUENCE</scope>
</reference>
<dbReference type="SMART" id="SM00054">
    <property type="entry name" value="EFh"/>
    <property type="match status" value="4"/>
</dbReference>
<dbReference type="PROSITE" id="PS50222">
    <property type="entry name" value="EF_HAND_2"/>
    <property type="match status" value="3"/>
</dbReference>
<dbReference type="GO" id="GO:0005509">
    <property type="term" value="F:calcium ion binding"/>
    <property type="evidence" value="ECO:0007669"/>
    <property type="project" value="InterPro"/>
</dbReference>
<feature type="domain" description="EF-hand" evidence="5">
    <location>
        <begin position="229"/>
        <end position="264"/>
    </location>
</feature>
<dbReference type="AlphaFoldDB" id="W8BG98"/>
<keyword evidence="4" id="KW-1133">Transmembrane helix</keyword>
<feature type="transmembrane region" description="Helical" evidence="4">
    <location>
        <begin position="14"/>
        <end position="34"/>
    </location>
</feature>
<proteinExistence type="evidence at transcript level"/>
<name>W8BG98_CERCA</name>
<dbReference type="InterPro" id="IPR011992">
    <property type="entry name" value="EF-hand-dom_pair"/>
</dbReference>
<dbReference type="Gene3D" id="1.10.238.10">
    <property type="entry name" value="EF-hand"/>
    <property type="match status" value="2"/>
</dbReference>
<evidence type="ECO:0000256" key="1">
    <source>
        <dbReference type="ARBA" id="ARBA00022723"/>
    </source>
</evidence>
<reference evidence="6" key="2">
    <citation type="journal article" date="2014" name="BMC Genomics">
        <title>A genomic perspective to assessing quality of mass-reared SIT flies used in Mediterranean fruit fly (Ceratitis capitata) eradication in California.</title>
        <authorList>
            <person name="Calla B."/>
            <person name="Hall B."/>
            <person name="Hou S."/>
            <person name="Geib S.M."/>
        </authorList>
    </citation>
    <scope>NUCLEOTIDE SEQUENCE</scope>
</reference>
<dbReference type="SUPFAM" id="SSF47473">
    <property type="entry name" value="EF-hand"/>
    <property type="match status" value="2"/>
</dbReference>
<accession>W8BG98</accession>
<feature type="domain" description="EF-hand" evidence="5">
    <location>
        <begin position="444"/>
        <end position="479"/>
    </location>
</feature>
<keyword evidence="4" id="KW-0812">Transmembrane</keyword>
<dbReference type="GO" id="GO:0017156">
    <property type="term" value="P:calcium-ion regulated exocytosis"/>
    <property type="evidence" value="ECO:0007669"/>
    <property type="project" value="TreeGrafter"/>
</dbReference>
<dbReference type="OrthoDB" id="9978834at2759"/>
<keyword evidence="4" id="KW-0472">Membrane</keyword>
<evidence type="ECO:0000259" key="5">
    <source>
        <dbReference type="PROSITE" id="PS50222"/>
    </source>
</evidence>
<dbReference type="InterPro" id="IPR018247">
    <property type="entry name" value="EF_Hand_1_Ca_BS"/>
</dbReference>
<evidence type="ECO:0000313" key="6">
    <source>
        <dbReference type="EMBL" id="JAC00331.1"/>
    </source>
</evidence>
<dbReference type="PROSITE" id="PS00018">
    <property type="entry name" value="EF_HAND_1"/>
    <property type="match status" value="2"/>
</dbReference>
<dbReference type="GO" id="GO:0005783">
    <property type="term" value="C:endoplasmic reticulum"/>
    <property type="evidence" value="ECO:0007669"/>
    <property type="project" value="TreeGrafter"/>
</dbReference>
<dbReference type="EMBL" id="GAMC01006226">
    <property type="protein sequence ID" value="JAC00330.1"/>
    <property type="molecule type" value="mRNA"/>
</dbReference>
<dbReference type="EMBL" id="GAMC01006224">
    <property type="protein sequence ID" value="JAC00332.1"/>
    <property type="molecule type" value="mRNA"/>
</dbReference>
<protein>
    <submittedName>
        <fullName evidence="6">45 kDa calcium-binding protein</fullName>
    </submittedName>
</protein>
<dbReference type="PANTHER" id="PTHR10827">
    <property type="entry name" value="RETICULOCALBIN"/>
    <property type="match status" value="1"/>
</dbReference>
<dbReference type="PANTHER" id="PTHR10827:SF98">
    <property type="entry name" value="45 KDA CALCIUM-BINDING PROTEIN"/>
    <property type="match status" value="1"/>
</dbReference>
<feature type="domain" description="EF-hand" evidence="5">
    <location>
        <begin position="363"/>
        <end position="398"/>
    </location>
</feature>
<evidence type="ECO:0000256" key="2">
    <source>
        <dbReference type="ARBA" id="ARBA00022737"/>
    </source>
</evidence>
<keyword evidence="3" id="KW-0106">Calcium</keyword>
<sequence length="492" mass="55627">MSPLVSKISKTFRWLRWSTICAILFYMFFIGLILHSTTYKLQHTLKSGVGSDAGGGGGGDSSTASQADMILHKAHKVLKAHKALRKQQTQDYPHKYPVEAESEENLQQQQKEQKKLAKEVLLRNRQTVGIVKKVAVSASVEQSSAANGNNVLNTPPEVLLATTFQQQNALRRSRSDEEREKRIGSEKSVTLPGVSTIVTKAAVADGISKRRGGKSSEPETVILAASSVNEKQILEKAFKRADRDGNSELTIQELAVYINQKIIEHIEEAIQNNPREFQSVDKSPADGLITWEEYHTFFLKEHGMTDADIDEHNEIKHTALNRKAREDMMRDKARWSEAARTDLFSLTIDEYLSFRHPESSISNLLELVDDLLRQFDQDGDDQLTIDEFSEVSVDDDDDLRRKSLISQTVVERREEFKRIIDKNNDGKADREELLNYVNPKTPRYALQEAATLFSLSDENKDGRLTLNELTANAEIFLTSKMIDTANSFHTEF</sequence>
<dbReference type="EMBL" id="GAMC01006227">
    <property type="protein sequence ID" value="JAC00329.1"/>
    <property type="molecule type" value="mRNA"/>
</dbReference>
<evidence type="ECO:0000256" key="3">
    <source>
        <dbReference type="ARBA" id="ARBA00022837"/>
    </source>
</evidence>
<gene>
    <name evidence="6" type="primary">CAB45</name>
</gene>
<organism evidence="6">
    <name type="scientific">Ceratitis capitata</name>
    <name type="common">Mediterranean fruit fly</name>
    <name type="synonym">Tephritis capitata</name>
    <dbReference type="NCBI Taxonomy" id="7213"/>
    <lineage>
        <taxon>Eukaryota</taxon>
        <taxon>Metazoa</taxon>
        <taxon>Ecdysozoa</taxon>
        <taxon>Arthropoda</taxon>
        <taxon>Hexapoda</taxon>
        <taxon>Insecta</taxon>
        <taxon>Pterygota</taxon>
        <taxon>Neoptera</taxon>
        <taxon>Endopterygota</taxon>
        <taxon>Diptera</taxon>
        <taxon>Brachycera</taxon>
        <taxon>Muscomorpha</taxon>
        <taxon>Tephritoidea</taxon>
        <taxon>Tephritidae</taxon>
        <taxon>Ceratitis</taxon>
        <taxon>Ceratitis</taxon>
    </lineage>
</organism>
<keyword evidence="2" id="KW-0677">Repeat</keyword>